<proteinExistence type="predicted"/>
<feature type="domain" description="Retrotransposon gag" evidence="1">
    <location>
        <begin position="44"/>
        <end position="120"/>
    </location>
</feature>
<reference evidence="2 3" key="1">
    <citation type="submission" date="2015-08" db="EMBL/GenBank/DDBJ databases">
        <title>Next Generation Sequencing and Analysis of the Genome of Puccinia sorghi L Schw, the Causal Agent of Maize Common Rust.</title>
        <authorList>
            <person name="Rochi L."/>
            <person name="Burguener G."/>
            <person name="Darino M."/>
            <person name="Turjanski A."/>
            <person name="Kreff E."/>
            <person name="Dieguez M.J."/>
            <person name="Sacco F."/>
        </authorList>
    </citation>
    <scope>NUCLEOTIDE SEQUENCE [LARGE SCALE GENOMIC DNA]</scope>
    <source>
        <strain evidence="2 3">RO10H11247</strain>
    </source>
</reference>
<accession>A0A0L6UVK1</accession>
<sequence>MVLAKPQPFNVTRGAASKAFVGQIGLHAVTYRERFPTDAIKVGFAVSFMKDDTATWSQTYLEKVFNGEPVLNEFLNNFRSSFFDHNRRHHAKVALQNLCQTGTVSAYMQEFNQHTCTVGQKIEGIQQDHPAPNPNAMDLSAFQKAPSNQLSNTKQTCWVQQTSVSVAARRATYPVDV</sequence>
<evidence type="ECO:0000313" key="3">
    <source>
        <dbReference type="Proteomes" id="UP000037035"/>
    </source>
</evidence>
<name>A0A0L6UVK1_9BASI</name>
<dbReference type="AlphaFoldDB" id="A0A0L6UVK1"/>
<dbReference type="EMBL" id="LAVV01008517">
    <property type="protein sequence ID" value="KNZ52581.1"/>
    <property type="molecule type" value="Genomic_DNA"/>
</dbReference>
<organism evidence="2 3">
    <name type="scientific">Puccinia sorghi</name>
    <dbReference type="NCBI Taxonomy" id="27349"/>
    <lineage>
        <taxon>Eukaryota</taxon>
        <taxon>Fungi</taxon>
        <taxon>Dikarya</taxon>
        <taxon>Basidiomycota</taxon>
        <taxon>Pucciniomycotina</taxon>
        <taxon>Pucciniomycetes</taxon>
        <taxon>Pucciniales</taxon>
        <taxon>Pucciniaceae</taxon>
        <taxon>Puccinia</taxon>
    </lineage>
</organism>
<evidence type="ECO:0000313" key="2">
    <source>
        <dbReference type="EMBL" id="KNZ52581.1"/>
    </source>
</evidence>
<evidence type="ECO:0000259" key="1">
    <source>
        <dbReference type="Pfam" id="PF03732"/>
    </source>
</evidence>
<dbReference type="InterPro" id="IPR005162">
    <property type="entry name" value="Retrotrans_gag_dom"/>
</dbReference>
<keyword evidence="3" id="KW-1185">Reference proteome</keyword>
<comment type="caution">
    <text evidence="2">The sequence shown here is derived from an EMBL/GenBank/DDBJ whole genome shotgun (WGS) entry which is preliminary data.</text>
</comment>
<dbReference type="Pfam" id="PF03732">
    <property type="entry name" value="Retrotrans_gag"/>
    <property type="match status" value="1"/>
</dbReference>
<dbReference type="VEuPathDB" id="FungiDB:VP01_3513g1"/>
<gene>
    <name evidence="2" type="ORF">VP01_3513g1</name>
</gene>
<protein>
    <recommendedName>
        <fullName evidence="1">Retrotransposon gag domain-containing protein</fullName>
    </recommendedName>
</protein>
<dbReference type="OrthoDB" id="4847360at2759"/>
<dbReference type="Proteomes" id="UP000037035">
    <property type="component" value="Unassembled WGS sequence"/>
</dbReference>